<evidence type="ECO:0000313" key="2">
    <source>
        <dbReference type="Proteomes" id="UP000478052"/>
    </source>
</evidence>
<evidence type="ECO:0000313" key="1">
    <source>
        <dbReference type="EMBL" id="KAF0758211.1"/>
    </source>
</evidence>
<sequence>MIPIELSSMENSNEVTYLDSKEVQICKSITVVNDRIENFLKRKREENHDRNTRIYCNSISSTNYSSASRTYNTIEAKRQRGSECFVKKTIVQNNVGPLNKSGLDLASSNSNNLSNNRSSIGLKPDVHERISNLEKVLNIKSDGSKSNIDIYHKLKSIEDHVLKLESILLNINENYSLSNIFSIDQDIGIIKHKSIKDDDLMNQKKCVEDSLIREEIKSEILPKKSKYSANEIQELINKIK</sequence>
<keyword evidence="2" id="KW-1185">Reference proteome</keyword>
<dbReference type="EMBL" id="VUJU01003354">
    <property type="protein sequence ID" value="KAF0758211.1"/>
    <property type="molecule type" value="Genomic_DNA"/>
</dbReference>
<accession>A0A6G0YLY3</accession>
<organism evidence="1 2">
    <name type="scientific">Aphis craccivora</name>
    <name type="common">Cowpea aphid</name>
    <dbReference type="NCBI Taxonomy" id="307492"/>
    <lineage>
        <taxon>Eukaryota</taxon>
        <taxon>Metazoa</taxon>
        <taxon>Ecdysozoa</taxon>
        <taxon>Arthropoda</taxon>
        <taxon>Hexapoda</taxon>
        <taxon>Insecta</taxon>
        <taxon>Pterygota</taxon>
        <taxon>Neoptera</taxon>
        <taxon>Paraneoptera</taxon>
        <taxon>Hemiptera</taxon>
        <taxon>Sternorrhyncha</taxon>
        <taxon>Aphidomorpha</taxon>
        <taxon>Aphidoidea</taxon>
        <taxon>Aphididae</taxon>
        <taxon>Aphidini</taxon>
        <taxon>Aphis</taxon>
        <taxon>Aphis</taxon>
    </lineage>
</organism>
<protein>
    <submittedName>
        <fullName evidence="1">Uncharacterized protein</fullName>
    </submittedName>
</protein>
<dbReference type="OrthoDB" id="5531344at2759"/>
<comment type="caution">
    <text evidence="1">The sequence shown here is derived from an EMBL/GenBank/DDBJ whole genome shotgun (WGS) entry which is preliminary data.</text>
</comment>
<name>A0A6G0YLY3_APHCR</name>
<dbReference type="AlphaFoldDB" id="A0A6G0YLY3"/>
<reference evidence="1 2" key="1">
    <citation type="submission" date="2019-08" db="EMBL/GenBank/DDBJ databases">
        <title>Whole genome of Aphis craccivora.</title>
        <authorList>
            <person name="Voronova N.V."/>
            <person name="Shulinski R.S."/>
            <person name="Bandarenka Y.V."/>
            <person name="Zhorov D.G."/>
            <person name="Warner D."/>
        </authorList>
    </citation>
    <scope>NUCLEOTIDE SEQUENCE [LARGE SCALE GENOMIC DNA]</scope>
    <source>
        <strain evidence="1">180601</strain>
        <tissue evidence="1">Whole Body</tissue>
    </source>
</reference>
<dbReference type="Proteomes" id="UP000478052">
    <property type="component" value="Unassembled WGS sequence"/>
</dbReference>
<proteinExistence type="predicted"/>
<gene>
    <name evidence="1" type="ORF">FWK35_00011951</name>
</gene>